<gene>
    <name evidence="12" type="ORF">NBR_LOCUS11112</name>
</gene>
<dbReference type="GO" id="GO:0004842">
    <property type="term" value="F:ubiquitin-protein transferase activity"/>
    <property type="evidence" value="ECO:0007669"/>
    <property type="project" value="InterPro"/>
</dbReference>
<feature type="compositionally biased region" description="Basic residues" evidence="9">
    <location>
        <begin position="1"/>
        <end position="14"/>
    </location>
</feature>
<keyword evidence="5 8" id="KW-0694">RNA-binding</keyword>
<feature type="region of interest" description="Disordered" evidence="9">
    <location>
        <begin position="648"/>
        <end position="676"/>
    </location>
</feature>
<dbReference type="EMBL" id="UYSL01020460">
    <property type="protein sequence ID" value="VDL74701.1"/>
    <property type="molecule type" value="Genomic_DNA"/>
</dbReference>
<feature type="region of interest" description="Disordered" evidence="9">
    <location>
        <begin position="1"/>
        <end position="33"/>
    </location>
</feature>
<evidence type="ECO:0000256" key="9">
    <source>
        <dbReference type="SAM" id="MobiDB-lite"/>
    </source>
</evidence>
<keyword evidence="2 8" id="KW-0808">Transferase</keyword>
<keyword evidence="3 8" id="KW-0949">S-adenosyl-L-methionine</keyword>
<evidence type="ECO:0000256" key="7">
    <source>
        <dbReference type="PROSITE-ProRule" id="PRU00235"/>
    </source>
</evidence>
<reference evidence="14" key="1">
    <citation type="submission" date="2016-04" db="UniProtKB">
        <authorList>
            <consortium name="WormBaseParasite"/>
        </authorList>
    </citation>
    <scope>IDENTIFICATION</scope>
</reference>
<feature type="repeat" description="RCC1" evidence="7">
    <location>
        <begin position="681"/>
        <end position="738"/>
    </location>
</feature>
<evidence type="ECO:0000256" key="8">
    <source>
        <dbReference type="PROSITE-ProRule" id="PRU01023"/>
    </source>
</evidence>
<dbReference type="PROSITE" id="PS50012">
    <property type="entry name" value="RCC1_3"/>
    <property type="match status" value="3"/>
</dbReference>
<feature type="repeat" description="RCC1" evidence="7">
    <location>
        <begin position="739"/>
        <end position="791"/>
    </location>
</feature>
<dbReference type="Pfam" id="PF13540">
    <property type="entry name" value="RCC1_2"/>
    <property type="match status" value="2"/>
</dbReference>
<accession>A0A0N4Y570</accession>
<evidence type="ECO:0000259" key="11">
    <source>
        <dbReference type="PROSITE" id="PS51686"/>
    </source>
</evidence>
<dbReference type="Pfam" id="PF00632">
    <property type="entry name" value="HECT"/>
    <property type="match status" value="2"/>
</dbReference>
<feature type="binding site" evidence="8">
    <location>
        <position position="236"/>
    </location>
    <ligand>
        <name>S-adenosyl-L-methionine</name>
        <dbReference type="ChEBI" id="CHEBI:59789"/>
    </ligand>
</feature>
<dbReference type="Gene3D" id="2.130.10.30">
    <property type="entry name" value="Regulator of chromosome condensation 1/beta-lactamase-inhibitor protein II"/>
    <property type="match status" value="1"/>
</dbReference>
<evidence type="ECO:0000256" key="1">
    <source>
        <dbReference type="ARBA" id="ARBA00022603"/>
    </source>
</evidence>
<dbReference type="InterPro" id="IPR009091">
    <property type="entry name" value="RCC1/BLIP-II"/>
</dbReference>
<comment type="similarity">
    <text evidence="8">Belongs to the class I-like SAM-binding methyltransferase superfamily. RsmB/NOP family.</text>
</comment>
<dbReference type="Gene3D" id="3.90.1750.10">
    <property type="entry name" value="Hect, E3 ligase catalytic domains"/>
    <property type="match status" value="2"/>
</dbReference>
<dbReference type="InterPro" id="IPR001678">
    <property type="entry name" value="MeTrfase_RsmB-F_NOP2_dom"/>
</dbReference>
<protein>
    <submittedName>
        <fullName evidence="14">tRNA (cytosine(34)-C(5))-methyltransferase</fullName>
    </submittedName>
</protein>
<evidence type="ECO:0000256" key="6">
    <source>
        <dbReference type="PROSITE-ProRule" id="PRU00104"/>
    </source>
</evidence>
<evidence type="ECO:0000256" key="4">
    <source>
        <dbReference type="ARBA" id="ARBA00022786"/>
    </source>
</evidence>
<dbReference type="GO" id="GO:0000049">
    <property type="term" value="F:tRNA binding"/>
    <property type="evidence" value="ECO:0007669"/>
    <property type="project" value="TreeGrafter"/>
</dbReference>
<dbReference type="PROSITE" id="PS00626">
    <property type="entry name" value="RCC1_2"/>
    <property type="match status" value="1"/>
</dbReference>
<dbReference type="Gene3D" id="3.40.50.150">
    <property type="entry name" value="Vaccinia Virus protein VP39"/>
    <property type="match status" value="1"/>
</dbReference>
<dbReference type="PANTHER" id="PTHR22808:SF1">
    <property type="entry name" value="RNA CYTOSINE-C(5)-METHYLTRANSFERASE NSUN2-RELATED"/>
    <property type="match status" value="1"/>
</dbReference>
<dbReference type="PRINTS" id="PR02008">
    <property type="entry name" value="RCMTFAMILY"/>
</dbReference>
<feature type="repeat" description="RCC1" evidence="7">
    <location>
        <begin position="792"/>
        <end position="852"/>
    </location>
</feature>
<keyword evidence="4 6" id="KW-0833">Ubl conjugation pathway</keyword>
<evidence type="ECO:0000313" key="13">
    <source>
        <dbReference type="Proteomes" id="UP000271162"/>
    </source>
</evidence>
<dbReference type="SMART" id="SM00119">
    <property type="entry name" value="HECTc"/>
    <property type="match status" value="1"/>
</dbReference>
<feature type="active site" description="Nucleophile" evidence="8">
    <location>
        <position position="312"/>
    </location>
</feature>
<proteinExistence type="inferred from homology"/>
<evidence type="ECO:0000313" key="12">
    <source>
        <dbReference type="EMBL" id="VDL74701.1"/>
    </source>
</evidence>
<dbReference type="SUPFAM" id="SSF53335">
    <property type="entry name" value="S-adenosyl-L-methionine-dependent methyltransferases"/>
    <property type="match status" value="1"/>
</dbReference>
<dbReference type="GO" id="GO:0030488">
    <property type="term" value="P:tRNA methylation"/>
    <property type="evidence" value="ECO:0007669"/>
    <property type="project" value="TreeGrafter"/>
</dbReference>
<dbReference type="InterPro" id="IPR057285">
    <property type="entry name" value="Pre-PUA_NSUN2"/>
</dbReference>
<evidence type="ECO:0000256" key="2">
    <source>
        <dbReference type="ARBA" id="ARBA00022679"/>
    </source>
</evidence>
<evidence type="ECO:0000256" key="5">
    <source>
        <dbReference type="ARBA" id="ARBA00022884"/>
    </source>
</evidence>
<dbReference type="PROSITE" id="PS51686">
    <property type="entry name" value="SAM_MT_RSMB_NOP"/>
    <property type="match status" value="1"/>
</dbReference>
<evidence type="ECO:0000259" key="10">
    <source>
        <dbReference type="PROSITE" id="PS50237"/>
    </source>
</evidence>
<dbReference type="Proteomes" id="UP000271162">
    <property type="component" value="Unassembled WGS sequence"/>
</dbReference>
<dbReference type="PROSITE" id="PS50237">
    <property type="entry name" value="HECT"/>
    <property type="match status" value="1"/>
</dbReference>
<feature type="domain" description="HECT" evidence="10">
    <location>
        <begin position="1013"/>
        <end position="1172"/>
    </location>
</feature>
<evidence type="ECO:0000256" key="3">
    <source>
        <dbReference type="ARBA" id="ARBA00022691"/>
    </source>
</evidence>
<dbReference type="GO" id="GO:0005634">
    <property type="term" value="C:nucleus"/>
    <property type="evidence" value="ECO:0007669"/>
    <property type="project" value="TreeGrafter"/>
</dbReference>
<organism evidence="14">
    <name type="scientific">Nippostrongylus brasiliensis</name>
    <name type="common">Rat hookworm</name>
    <dbReference type="NCBI Taxonomy" id="27835"/>
    <lineage>
        <taxon>Eukaryota</taxon>
        <taxon>Metazoa</taxon>
        <taxon>Ecdysozoa</taxon>
        <taxon>Nematoda</taxon>
        <taxon>Chromadorea</taxon>
        <taxon>Rhabditida</taxon>
        <taxon>Rhabditina</taxon>
        <taxon>Rhabditomorpha</taxon>
        <taxon>Strongyloidea</taxon>
        <taxon>Heligmosomidae</taxon>
        <taxon>Nippostrongylus</taxon>
    </lineage>
</organism>
<feature type="binding site" evidence="8">
    <location>
        <position position="259"/>
    </location>
    <ligand>
        <name>S-adenosyl-L-methionine</name>
        <dbReference type="ChEBI" id="CHEBI:59789"/>
    </ligand>
</feature>
<dbReference type="GO" id="GO:0016428">
    <property type="term" value="F:tRNA (cytidine-5-)-methyltransferase activity"/>
    <property type="evidence" value="ECO:0007669"/>
    <property type="project" value="TreeGrafter"/>
</dbReference>
<dbReference type="Gene3D" id="3.30.2160.10">
    <property type="entry name" value="Hect, E3 ligase catalytic domain"/>
    <property type="match status" value="1"/>
</dbReference>
<dbReference type="Pfam" id="PF01189">
    <property type="entry name" value="Methyltr_RsmB-F"/>
    <property type="match status" value="1"/>
</dbReference>
<name>A0A0N4Y570_NIPBR</name>
<dbReference type="WBParaSite" id="NBR_0001111101-mRNA-1">
    <property type="protein sequence ID" value="NBR_0001111101-mRNA-1"/>
    <property type="gene ID" value="NBR_0001111101"/>
</dbReference>
<dbReference type="PANTHER" id="PTHR22808">
    <property type="entry name" value="NCL1 YEAST -RELATED NOL1/NOP2/FMU SUN DOMAIN-CONTAINING"/>
    <property type="match status" value="1"/>
</dbReference>
<dbReference type="InterPro" id="IPR029063">
    <property type="entry name" value="SAM-dependent_MTases_sf"/>
</dbReference>
<dbReference type="InterPro" id="IPR035983">
    <property type="entry name" value="Hect_E3_ubiquitin_ligase"/>
</dbReference>
<dbReference type="InterPro" id="IPR057286">
    <property type="entry name" value="PUA_NSUN2"/>
</dbReference>
<feature type="compositionally biased region" description="Basic and acidic residues" evidence="9">
    <location>
        <begin position="648"/>
        <end position="665"/>
    </location>
</feature>
<evidence type="ECO:0000313" key="14">
    <source>
        <dbReference type="WBParaSite" id="NBR_0001111101-mRNA-1"/>
    </source>
</evidence>
<dbReference type="InterPro" id="IPR000569">
    <property type="entry name" value="HECT_dom"/>
</dbReference>
<reference evidence="12 13" key="2">
    <citation type="submission" date="2018-11" db="EMBL/GenBank/DDBJ databases">
        <authorList>
            <consortium name="Pathogen Informatics"/>
        </authorList>
    </citation>
    <scope>NUCLEOTIDE SEQUENCE [LARGE SCALE GENOMIC DNA]</scope>
</reference>
<feature type="binding site" evidence="8">
    <location>
        <begin position="179"/>
        <end position="185"/>
    </location>
    <ligand>
        <name>S-adenosyl-L-methionine</name>
        <dbReference type="ChEBI" id="CHEBI:59789"/>
    </ligand>
</feature>
<feature type="binding site" evidence="8">
    <location>
        <position position="208"/>
    </location>
    <ligand>
        <name>S-adenosyl-L-methionine</name>
        <dbReference type="ChEBI" id="CHEBI:59789"/>
    </ligand>
</feature>
<dbReference type="OMA" id="KMICESC"/>
<dbReference type="InterPro" id="IPR023267">
    <property type="entry name" value="RCMT"/>
</dbReference>
<dbReference type="SUPFAM" id="SSF50985">
    <property type="entry name" value="RCC1/BLIP-II"/>
    <property type="match status" value="1"/>
</dbReference>
<dbReference type="SUPFAM" id="SSF56204">
    <property type="entry name" value="Hect, E3 ligase catalytic domain"/>
    <property type="match status" value="1"/>
</dbReference>
<dbReference type="GO" id="GO:0005737">
    <property type="term" value="C:cytoplasm"/>
    <property type="evidence" value="ECO:0007669"/>
    <property type="project" value="TreeGrafter"/>
</dbReference>
<dbReference type="Pfam" id="PF25378">
    <property type="entry name" value="PUA_NSUN2"/>
    <property type="match status" value="1"/>
</dbReference>
<dbReference type="AlphaFoldDB" id="A0A0N4Y570"/>
<dbReference type="FunFam" id="3.40.50.150:FF:000271">
    <property type="entry name" value="NOL1/NOP2/Sun family protein"/>
    <property type="match status" value="1"/>
</dbReference>
<dbReference type="InterPro" id="IPR000408">
    <property type="entry name" value="Reg_chr_condens"/>
</dbReference>
<dbReference type="InterPro" id="IPR049560">
    <property type="entry name" value="MeTrfase_RsmB-F_NOP2_cat"/>
</dbReference>
<keyword evidence="1 8" id="KW-0489">Methyltransferase</keyword>
<sequence>MGRNFQKKRKRLGMKPKPQAPLGPDGKRDDWRNHKPYKDIVKENEKYWTFYKAQNLFPEDEWDAFCTALRTDLPVSFRVQGCHRDRDRLMHELETRFFIPIAQSKEADVDEPKPIAWYPGAYQTKMTRTSVRSHPILAHLHNFLVTEAELGHISRQEAVSMIPPLLLNPNEDHLVLDMCAAPGSKTAQLIEMMHENTSSPSGMLIANDVDKKRCYMLIHQTLKRFHTANCVVICEDAARMPVLKGKDDVPLKFDRVLCDVICSGDGTLRKNPEIWAKWTPQDGLGLHRMQLSIARRGALLLKTGGRMVYSTCSMNPIEDEAVVAQLIRESEGSLRLVDAHPLLPNLIALRGVFDKEMKLYEKPSDVPEPLQKIICSTCFPPSQEEAENMHLNYCMRIVPHHQDTGGFFVALLEKVEEKTLNGAAVVGAPAYKKQKMFKDEPFTFLKKDDDRWKDIRNHYGVKEDFEYENLFSRRLAENDANCRQLFFANSAVKDFVLRNMTSVSIQNAGMKMFSRNEQKVESTRFRLSQEGIRHLLPYLEKQVVQIDEEDMMKILKTEETMIPLESLSCKDAVRAQDAGSVVLYSDKASPVCTWVGFHTVAPYVSKEERVHMLRMMGVDCSEIEQMMKSKRKQKAAADRQAAWEAAEAEKTAQSESAQEHLDEKTSSLSVEETENGKGMRRELLGCGLSEDGQLGLGSRSAPCVRLPEQIVGAPLSSNGTSVTSIACGEKHTLILADDGKMWSVGGNEDGQLGRGSRGPGSFTIYPVSFSGGVEIIQVAAGRSHSLAVADDGRLFAWGSNEHGQLAMPAQVSWQDTPRFDKHTNPSAVTELMGSTVTRVACGRLLESVLSSLSCICGSFLYDDERRFLHEGRVFGVNLDDVMDTFVAIGESSDAAQYSDLIMEVLRLSLFVEDFDPSTITSVETLRVYLILVWFHGFTTNVGRETVSKLHLPFAESISRLRPALRNSLEKWWVVLPVRHFNRFVTTMMSAVRCLVKDKTSLSQARLNLFGFDLFIEQPFFDITVRRLHIDPDSHLVWFSGYDVVEDINYYKMVGILSGLAVYNSVLVDFPFPLALYKILLDQEPTLEDLTELSPVEGKSLQELLDYQGDDFELYVKHRLCTGRGGEVKRQSEAFRDGFKQVLNSRIVAFFQPRELMELVMGNENYDWSELRKKEQNISMKVIRLLFSRCQYELFGNHTCIAYGYIASFAALTFMV</sequence>
<comment type="caution">
    <text evidence="6">Lacks conserved residue(s) required for the propagation of feature annotation.</text>
</comment>
<feature type="domain" description="SAM-dependent MTase RsmB/NOP-type" evidence="11">
    <location>
        <begin position="65"/>
        <end position="415"/>
    </location>
</feature>
<dbReference type="Pfam" id="PF25376">
    <property type="entry name" value="Pre-PUA_NSUN2"/>
    <property type="match status" value="1"/>
</dbReference>
<dbReference type="STRING" id="27835.A0A0N4Y570"/>
<keyword evidence="13" id="KW-1185">Reference proteome</keyword>